<evidence type="ECO:0000313" key="2">
    <source>
        <dbReference type="Proteomes" id="UP001207742"/>
    </source>
</evidence>
<gene>
    <name evidence="1" type="ORF">OL497_12615</name>
</gene>
<dbReference type="EMBL" id="JAPDNS010000001">
    <property type="protein sequence ID" value="MCW3484746.1"/>
    <property type="molecule type" value="Genomic_DNA"/>
</dbReference>
<evidence type="ECO:0000313" key="1">
    <source>
        <dbReference type="EMBL" id="MCW3484746.1"/>
    </source>
</evidence>
<accession>A0ABT3ILF8</accession>
<dbReference type="Proteomes" id="UP001207742">
    <property type="component" value="Unassembled WGS sequence"/>
</dbReference>
<name>A0ABT3ILF8_9BACT</name>
<keyword evidence="2" id="KW-1185">Reference proteome</keyword>
<sequence length="69" mass="7745">MKKKKMQLDRKLFLHKSTIAALNKEQQLLLEGGVDRPTRPPLCGTINNTCPTRPVGQVACRPCFEPTEP</sequence>
<dbReference type="RefSeq" id="WP_264730594.1">
    <property type="nucleotide sequence ID" value="NZ_JAPDNR010000001.1"/>
</dbReference>
<reference evidence="1 2" key="1">
    <citation type="submission" date="2022-10" db="EMBL/GenBank/DDBJ databases">
        <title>Chitinophaga nivalis PC15 sp. nov., isolated from Pyeongchang county, South Korea.</title>
        <authorList>
            <person name="Trinh H.N."/>
        </authorList>
    </citation>
    <scope>NUCLEOTIDE SEQUENCE [LARGE SCALE GENOMIC DNA]</scope>
    <source>
        <strain evidence="1 2">PC14</strain>
    </source>
</reference>
<dbReference type="NCBIfam" id="NF038153">
    <property type="entry name" value="lant_leader_L1a"/>
    <property type="match status" value="1"/>
</dbReference>
<dbReference type="InterPro" id="IPR058238">
    <property type="entry name" value="Lant_leader_dom"/>
</dbReference>
<comment type="caution">
    <text evidence="1">The sequence shown here is derived from an EMBL/GenBank/DDBJ whole genome shotgun (WGS) entry which is preliminary data.</text>
</comment>
<protein>
    <submittedName>
        <fullName evidence="1">Class I lanthipeptide</fullName>
    </submittedName>
</protein>
<organism evidence="1 2">
    <name type="scientific">Chitinophaga nivalis</name>
    <dbReference type="NCBI Taxonomy" id="2991709"/>
    <lineage>
        <taxon>Bacteria</taxon>
        <taxon>Pseudomonadati</taxon>
        <taxon>Bacteroidota</taxon>
        <taxon>Chitinophagia</taxon>
        <taxon>Chitinophagales</taxon>
        <taxon>Chitinophagaceae</taxon>
        <taxon>Chitinophaga</taxon>
    </lineage>
</organism>
<proteinExistence type="predicted"/>